<keyword evidence="1" id="KW-1133">Transmembrane helix</keyword>
<proteinExistence type="predicted"/>
<dbReference type="SUPFAM" id="SSF103473">
    <property type="entry name" value="MFS general substrate transporter"/>
    <property type="match status" value="1"/>
</dbReference>
<organism evidence="2">
    <name type="scientific">Favella ehrenbergii</name>
    <dbReference type="NCBI Taxonomy" id="182087"/>
    <lineage>
        <taxon>Eukaryota</taxon>
        <taxon>Sar</taxon>
        <taxon>Alveolata</taxon>
        <taxon>Ciliophora</taxon>
        <taxon>Intramacronucleata</taxon>
        <taxon>Spirotrichea</taxon>
        <taxon>Choreotrichia</taxon>
        <taxon>Tintinnida</taxon>
        <taxon>Xystonellidae</taxon>
        <taxon>Favella</taxon>
    </lineage>
</organism>
<protein>
    <recommendedName>
        <fullName evidence="3">Major facilitator superfamily (MFS) profile domain-containing protein</fullName>
    </recommendedName>
</protein>
<evidence type="ECO:0008006" key="3">
    <source>
        <dbReference type="Google" id="ProtNLM"/>
    </source>
</evidence>
<sequence length="117" mass="12861">MVPVAFLVRGICGFSFMLMDNPESFMAMAICVVLIVFTVLEAISIEVLFFKGMPSQIRGTMMGCFAFFGQLGTLLFTLIGGQMFDRIGRNSPFVFLAAMDTFLVVLALTMACLGKFK</sequence>
<name>A0A7S3I8E4_9SPIT</name>
<feature type="transmembrane region" description="Helical" evidence="1">
    <location>
        <begin position="93"/>
        <end position="113"/>
    </location>
</feature>
<dbReference type="AlphaFoldDB" id="A0A7S3I8E4"/>
<dbReference type="EMBL" id="HBIE01037930">
    <property type="protein sequence ID" value="CAE0316668.1"/>
    <property type="molecule type" value="Transcribed_RNA"/>
</dbReference>
<keyword evidence="1" id="KW-0472">Membrane</keyword>
<feature type="transmembrane region" description="Helical" evidence="1">
    <location>
        <begin position="62"/>
        <end position="81"/>
    </location>
</feature>
<evidence type="ECO:0000256" key="1">
    <source>
        <dbReference type="SAM" id="Phobius"/>
    </source>
</evidence>
<reference evidence="2" key="1">
    <citation type="submission" date="2021-01" db="EMBL/GenBank/DDBJ databases">
        <authorList>
            <person name="Corre E."/>
            <person name="Pelletier E."/>
            <person name="Niang G."/>
            <person name="Scheremetjew M."/>
            <person name="Finn R."/>
            <person name="Kale V."/>
            <person name="Holt S."/>
            <person name="Cochrane G."/>
            <person name="Meng A."/>
            <person name="Brown T."/>
            <person name="Cohen L."/>
        </authorList>
    </citation>
    <scope>NUCLEOTIDE SEQUENCE</scope>
    <source>
        <strain evidence="2">Fehren 1</strain>
    </source>
</reference>
<dbReference type="Gene3D" id="1.20.1250.20">
    <property type="entry name" value="MFS general substrate transporter like domains"/>
    <property type="match status" value="1"/>
</dbReference>
<accession>A0A7S3I8E4</accession>
<keyword evidence="1" id="KW-0812">Transmembrane</keyword>
<evidence type="ECO:0000313" key="2">
    <source>
        <dbReference type="EMBL" id="CAE0316668.1"/>
    </source>
</evidence>
<dbReference type="InterPro" id="IPR036259">
    <property type="entry name" value="MFS_trans_sf"/>
</dbReference>
<gene>
    <name evidence="2" type="ORF">FEHR0123_LOCUS11637</name>
</gene>
<feature type="transmembrane region" description="Helical" evidence="1">
    <location>
        <begin position="25"/>
        <end position="50"/>
    </location>
</feature>